<sequence length="667" mass="75253">MESPLSYSRVGVAAVLLATACVAATTQVAHSANQGINRTFVVDYEANEFRKDGEIFRYVAGEMHYFRVPRTAWRDRMRKLRAAGFNALSTYVHWYAHEPFPGVYDFSGQNDLLHYIQLAGEEGLYVLFRPGPYICAEVDFGGFPPWLLKIDPNMNLRSNDPVYKEYVARWYAKLMPMIQNKLYGNGGPIIMVQVENEFGSYPCDRKYMFWLKELTEKYVQGAALLYTTDGAGGNFFKCGPVPGVFATVDFGNSRDVEQQCKWMKDFNKGGPCVNSEYYAGWLTHWAGPYETAETPKVVNTLADMLSHGYSVSIYMIHGGTNFGFTNGANYRDVSLQNLNGQFQPDPTSYDYNAPITEAGDLTGKYFAIRQVLKQFANEYKLSFINMPLQNSPKGNYGSLKLDPLMSIFDADRPSHTGCISSKQPLTFEEVEIFYGHALYRTKLPAGLRGAYNLSVTEIRDHAFVYLDQGSGPELKGLLSRLNETFSLDLKIDGVTNGGEVLSLFVENLGHINYGARIVGDVKGIIGSVKLNETTLSNWEMCNYTLSNIQEIQKASEKNGGNFRFSSPTFFTKKFRMEARAEQRDTFVDFSGWGKGVIFINGFNLGRYWPVVGPQQTLYLPGTLLKPYPEVNQVTLFEMYRAPANLTISFVDYHSLNDLRLDLSQEKY</sequence>
<evidence type="ECO:0000256" key="6">
    <source>
        <dbReference type="PIRSR" id="PIRSR006336-1"/>
    </source>
</evidence>
<dbReference type="Pfam" id="PF21317">
    <property type="entry name" value="BetaGal_ABD_1"/>
    <property type="match status" value="1"/>
</dbReference>
<dbReference type="PANTHER" id="PTHR23421">
    <property type="entry name" value="BETA-GALACTOSIDASE RELATED"/>
    <property type="match status" value="1"/>
</dbReference>
<feature type="domain" description="Beta-galactosidase 1-like first all-beta" evidence="11">
    <location>
        <begin position="424"/>
        <end position="542"/>
    </location>
</feature>
<feature type="domain" description="Beta-galactosidase galactose-binding" evidence="12">
    <location>
        <begin position="567"/>
        <end position="626"/>
    </location>
</feature>
<dbReference type="Pfam" id="PF01301">
    <property type="entry name" value="Glyco_hydro_35"/>
    <property type="match status" value="1"/>
</dbReference>
<dbReference type="InterPro" id="IPR048912">
    <property type="entry name" value="BetaGal1-like_ABD1"/>
</dbReference>
<evidence type="ECO:0000256" key="8">
    <source>
        <dbReference type="RuleBase" id="RU003679"/>
    </source>
</evidence>
<dbReference type="Proteomes" id="UP001152759">
    <property type="component" value="Chromosome 4"/>
</dbReference>
<evidence type="ECO:0000256" key="4">
    <source>
        <dbReference type="ARBA" id="ARBA00023180"/>
    </source>
</evidence>
<dbReference type="InterPro" id="IPR001944">
    <property type="entry name" value="Glycoside_Hdrlase_35"/>
</dbReference>
<dbReference type="SUPFAM" id="SSF49785">
    <property type="entry name" value="Galactose-binding domain-like"/>
    <property type="match status" value="1"/>
</dbReference>
<dbReference type="Gene3D" id="2.60.120.260">
    <property type="entry name" value="Galactose-binding domain-like"/>
    <property type="match status" value="2"/>
</dbReference>
<organism evidence="13 14">
    <name type="scientific">Bemisia tabaci</name>
    <name type="common">Sweetpotato whitefly</name>
    <name type="synonym">Aleurodes tabaci</name>
    <dbReference type="NCBI Taxonomy" id="7038"/>
    <lineage>
        <taxon>Eukaryota</taxon>
        <taxon>Metazoa</taxon>
        <taxon>Ecdysozoa</taxon>
        <taxon>Arthropoda</taxon>
        <taxon>Hexapoda</taxon>
        <taxon>Insecta</taxon>
        <taxon>Pterygota</taxon>
        <taxon>Neoptera</taxon>
        <taxon>Paraneoptera</taxon>
        <taxon>Hemiptera</taxon>
        <taxon>Sternorrhyncha</taxon>
        <taxon>Aleyrodoidea</taxon>
        <taxon>Aleyrodidae</taxon>
        <taxon>Aleyrodinae</taxon>
        <taxon>Bemisia</taxon>
    </lineage>
</organism>
<comment type="catalytic activity">
    <reaction evidence="7">
        <text>Hydrolysis of terminal non-reducing beta-D-galactose residues in beta-D-galactosides.</text>
        <dbReference type="EC" id="3.2.1.23"/>
    </reaction>
</comment>
<evidence type="ECO:0000313" key="14">
    <source>
        <dbReference type="Proteomes" id="UP001152759"/>
    </source>
</evidence>
<reference evidence="13" key="1">
    <citation type="submission" date="2021-12" db="EMBL/GenBank/DDBJ databases">
        <authorList>
            <person name="King R."/>
        </authorList>
    </citation>
    <scope>NUCLEOTIDE SEQUENCE</scope>
</reference>
<evidence type="ECO:0000256" key="2">
    <source>
        <dbReference type="ARBA" id="ARBA00022729"/>
    </source>
</evidence>
<dbReference type="EMBL" id="OU963865">
    <property type="protein sequence ID" value="CAH0389153.1"/>
    <property type="molecule type" value="Genomic_DNA"/>
</dbReference>
<dbReference type="Pfam" id="PF21467">
    <property type="entry name" value="BetaGal_gal-bd"/>
    <property type="match status" value="1"/>
</dbReference>
<gene>
    <name evidence="13" type="ORF">BEMITA_LOCUS8013</name>
</gene>
<keyword evidence="2 9" id="KW-0732">Signal</keyword>
<dbReference type="InterPro" id="IPR048913">
    <property type="entry name" value="BetaGal_gal-bd"/>
</dbReference>
<keyword evidence="5 7" id="KW-0326">Glycosidase</keyword>
<evidence type="ECO:0000256" key="7">
    <source>
        <dbReference type="RuleBase" id="RU000675"/>
    </source>
</evidence>
<proteinExistence type="inferred from homology"/>
<keyword evidence="14" id="KW-1185">Reference proteome</keyword>
<dbReference type="SUPFAM" id="SSF51445">
    <property type="entry name" value="(Trans)glycosidases"/>
    <property type="match status" value="1"/>
</dbReference>
<dbReference type="GO" id="GO:0004565">
    <property type="term" value="F:beta-galactosidase activity"/>
    <property type="evidence" value="ECO:0007669"/>
    <property type="project" value="UniProtKB-EC"/>
</dbReference>
<comment type="similarity">
    <text evidence="1 8">Belongs to the glycosyl hydrolase 35 family.</text>
</comment>
<evidence type="ECO:0000259" key="10">
    <source>
        <dbReference type="Pfam" id="PF01301"/>
    </source>
</evidence>
<dbReference type="AlphaFoldDB" id="A0A9P0A8Z3"/>
<feature type="chain" id="PRO_5040402285" description="Beta-galactosidase" evidence="9">
    <location>
        <begin position="24"/>
        <end position="667"/>
    </location>
</feature>
<evidence type="ECO:0000256" key="9">
    <source>
        <dbReference type="SAM" id="SignalP"/>
    </source>
</evidence>
<dbReference type="InterPro" id="IPR008979">
    <property type="entry name" value="Galactose-bd-like_sf"/>
</dbReference>
<feature type="domain" description="Glycoside hydrolase 35 catalytic" evidence="10">
    <location>
        <begin position="49"/>
        <end position="374"/>
    </location>
</feature>
<dbReference type="PIRSF" id="PIRSF006336">
    <property type="entry name" value="B-gal"/>
    <property type="match status" value="1"/>
</dbReference>
<evidence type="ECO:0000256" key="3">
    <source>
        <dbReference type="ARBA" id="ARBA00022801"/>
    </source>
</evidence>
<keyword evidence="4" id="KW-0325">Glycoprotein</keyword>
<dbReference type="PRINTS" id="PR00742">
    <property type="entry name" value="GLHYDRLASE35"/>
</dbReference>
<dbReference type="InterPro" id="IPR031330">
    <property type="entry name" value="Gly_Hdrlase_35_cat"/>
</dbReference>
<dbReference type="InterPro" id="IPR019801">
    <property type="entry name" value="Glyco_hydro_35_CS"/>
</dbReference>
<accession>A0A9P0A8Z3</accession>
<dbReference type="Gene3D" id="3.20.20.80">
    <property type="entry name" value="Glycosidases"/>
    <property type="match status" value="1"/>
</dbReference>
<dbReference type="GO" id="GO:0005975">
    <property type="term" value="P:carbohydrate metabolic process"/>
    <property type="evidence" value="ECO:0007669"/>
    <property type="project" value="InterPro"/>
</dbReference>
<protein>
    <recommendedName>
        <fullName evidence="7">Beta-galactosidase</fullName>
        <ecNumber evidence="7">3.2.1.23</ecNumber>
    </recommendedName>
</protein>
<evidence type="ECO:0000256" key="1">
    <source>
        <dbReference type="ARBA" id="ARBA00009809"/>
    </source>
</evidence>
<evidence type="ECO:0000313" key="13">
    <source>
        <dbReference type="EMBL" id="CAH0389153.1"/>
    </source>
</evidence>
<feature type="active site" description="Nucleophile" evidence="6">
    <location>
        <position position="276"/>
    </location>
</feature>
<feature type="signal peptide" evidence="9">
    <location>
        <begin position="1"/>
        <end position="23"/>
    </location>
</feature>
<evidence type="ECO:0000256" key="5">
    <source>
        <dbReference type="ARBA" id="ARBA00023295"/>
    </source>
</evidence>
<dbReference type="FunFam" id="3.20.20.80:FF:000017">
    <property type="entry name" value="Beta-galactosidase"/>
    <property type="match status" value="1"/>
</dbReference>
<dbReference type="PROSITE" id="PS01182">
    <property type="entry name" value="GLYCOSYL_HYDROL_F35"/>
    <property type="match status" value="1"/>
</dbReference>
<name>A0A9P0A8Z3_BEMTA</name>
<dbReference type="InterPro" id="IPR026283">
    <property type="entry name" value="B-gal_1-like"/>
</dbReference>
<feature type="active site" description="Proton donor" evidence="6">
    <location>
        <position position="197"/>
    </location>
</feature>
<dbReference type="InterPro" id="IPR017853">
    <property type="entry name" value="GH"/>
</dbReference>
<dbReference type="EC" id="3.2.1.23" evidence="7"/>
<evidence type="ECO:0000259" key="12">
    <source>
        <dbReference type="Pfam" id="PF21467"/>
    </source>
</evidence>
<keyword evidence="3 7" id="KW-0378">Hydrolase</keyword>
<evidence type="ECO:0000259" key="11">
    <source>
        <dbReference type="Pfam" id="PF21317"/>
    </source>
</evidence>